<keyword evidence="12" id="KW-1185">Reference proteome</keyword>
<comment type="similarity">
    <text evidence="1 8">Belongs to the glycosyl hydrolase 43 family.</text>
</comment>
<accession>A0A368Y373</accession>
<feature type="domain" description="Alpha-L-arabinofuranosidase B arabinose-binding" evidence="10">
    <location>
        <begin position="347"/>
        <end position="460"/>
    </location>
</feature>
<dbReference type="Pfam" id="PF04616">
    <property type="entry name" value="Glyco_hydro_43"/>
    <property type="match status" value="1"/>
</dbReference>
<evidence type="ECO:0000256" key="4">
    <source>
        <dbReference type="ARBA" id="ARBA00023277"/>
    </source>
</evidence>
<dbReference type="GO" id="GO:0046556">
    <property type="term" value="F:alpha-L-arabinofuranosidase activity"/>
    <property type="evidence" value="ECO:0007669"/>
    <property type="project" value="InterPro"/>
</dbReference>
<protein>
    <submittedName>
        <fullName evidence="11">Alpha-L-arabinofuranosidase B-like protein</fullName>
    </submittedName>
</protein>
<dbReference type="InterPro" id="IPR006710">
    <property type="entry name" value="Glyco_hydro_43"/>
</dbReference>
<dbReference type="InterPro" id="IPR036195">
    <property type="entry name" value="AbfB_ABD_sf"/>
</dbReference>
<dbReference type="SUPFAM" id="SSF75005">
    <property type="entry name" value="Arabinanase/levansucrase/invertase"/>
    <property type="match status" value="1"/>
</dbReference>
<reference evidence="11 12" key="1">
    <citation type="submission" date="2018-07" db="EMBL/GenBank/DDBJ databases">
        <title>Genomic Encyclopedia of Type Strains, Phase IV (KMG-IV): sequencing the most valuable type-strain genomes for metagenomic binning, comparative biology and taxonomic classification.</title>
        <authorList>
            <person name="Goeker M."/>
        </authorList>
    </citation>
    <scope>NUCLEOTIDE SEQUENCE [LARGE SCALE GENOMIC DNA]</scope>
    <source>
        <strain evidence="11 12">DSM 27696</strain>
    </source>
</reference>
<dbReference type="EMBL" id="QPJJ01000003">
    <property type="protein sequence ID" value="RCW74750.1"/>
    <property type="molecule type" value="Genomic_DNA"/>
</dbReference>
<evidence type="ECO:0000313" key="12">
    <source>
        <dbReference type="Proteomes" id="UP000252585"/>
    </source>
</evidence>
<dbReference type="PANTHER" id="PTHR43772:SF2">
    <property type="entry name" value="PUTATIVE (AFU_ORTHOLOGUE AFUA_2G04480)-RELATED"/>
    <property type="match status" value="1"/>
</dbReference>
<gene>
    <name evidence="11" type="ORF">DFR57_10346</name>
</gene>
<dbReference type="InterPro" id="IPR007934">
    <property type="entry name" value="AbfB_ABD"/>
</dbReference>
<dbReference type="PANTHER" id="PTHR43772">
    <property type="entry name" value="ENDO-1,4-BETA-XYLANASE"/>
    <property type="match status" value="1"/>
</dbReference>
<evidence type="ECO:0000313" key="11">
    <source>
        <dbReference type="EMBL" id="RCW74750.1"/>
    </source>
</evidence>
<keyword evidence="4" id="KW-0119">Carbohydrate metabolism</keyword>
<dbReference type="Proteomes" id="UP000252585">
    <property type="component" value="Unassembled WGS sequence"/>
</dbReference>
<dbReference type="InterPro" id="IPR052176">
    <property type="entry name" value="Glycosyl_Hydrlase_43_Enz"/>
</dbReference>
<dbReference type="GO" id="GO:0045493">
    <property type="term" value="P:xylan catabolic process"/>
    <property type="evidence" value="ECO:0007669"/>
    <property type="project" value="UniProtKB-KW"/>
</dbReference>
<feature type="active site" description="Proton acceptor" evidence="6">
    <location>
        <position position="37"/>
    </location>
</feature>
<feature type="active site" description="Proton donor" evidence="6">
    <location>
        <position position="219"/>
    </location>
</feature>
<keyword evidence="9" id="KW-1133">Transmembrane helix</keyword>
<evidence type="ECO:0000256" key="9">
    <source>
        <dbReference type="SAM" id="Phobius"/>
    </source>
</evidence>
<keyword evidence="5 8" id="KW-0326">Glycosidase</keyword>
<dbReference type="InterPro" id="IPR023296">
    <property type="entry name" value="Glyco_hydro_beta-prop_sf"/>
</dbReference>
<sequence>MKKYIAIGLFIVGVVIMGFPEETNASNPIIKERFTADPAALVHEDKVYLYTGHDEATNRDNFFVLKEWNVFTSVDMENWTLEGTLPRTEFSWAKNDSAWASQAIERNGKFYWYVTVLNADPSDPGYAIGVARSDNPATGFKDALGEPLIASSATENPAAMEGESWDDIDPTVFIDENDQAYIYWGNTHLYYAKLKNNMVEIDGEVQRVEIENMSGSYTEGPWLHRYKDKYYLSFAMNYPEELAYAMSDSPEGPWEYKGKLLDEIPNSSTSHPAIIEYKEDWYMIYHTASLPDGGEFNRSVAIENLYYNEDGTIPKLKATSSGITEPSYFIRPENDQKKALKNSAGFLTFDTSEKLNYDYRWHQTSGLAEENSNTVSFQAESNSGAYLVNRKNNLVLERHDGTQAFNEDATFRIVPGLANENAYSIQMYKDDALYLTKTNEDKLTFQPIETDEEREQATFYIEPGQEIIPTTETKLTDNSNENVSNQIDEAELAQDEESDERKSQNESTSVLFLIIVLVLAVAFGIGYLFYRKNKVTQS</sequence>
<evidence type="ECO:0000256" key="2">
    <source>
        <dbReference type="ARBA" id="ARBA00022651"/>
    </source>
</evidence>
<dbReference type="AlphaFoldDB" id="A0A368Y373"/>
<dbReference type="Gene3D" id="2.115.10.20">
    <property type="entry name" value="Glycosyl hydrolase domain, family 43"/>
    <property type="match status" value="1"/>
</dbReference>
<keyword evidence="9" id="KW-0472">Membrane</keyword>
<evidence type="ECO:0000256" key="6">
    <source>
        <dbReference type="PIRSR" id="PIRSR606710-1"/>
    </source>
</evidence>
<proteinExistence type="inferred from homology"/>
<evidence type="ECO:0000256" key="8">
    <source>
        <dbReference type="RuleBase" id="RU361187"/>
    </source>
</evidence>
<dbReference type="RefSeq" id="WP_211315340.1">
    <property type="nucleotide sequence ID" value="NZ_QPJJ01000003.1"/>
</dbReference>
<feature type="site" description="Important for catalytic activity, responsible for pKa modulation of the active site Glu and correct orientation of both the proton donor and substrate" evidence="7">
    <location>
        <position position="169"/>
    </location>
</feature>
<organism evidence="11 12">
    <name type="scientific">Saliterribacillus persicus</name>
    <dbReference type="NCBI Taxonomy" id="930114"/>
    <lineage>
        <taxon>Bacteria</taxon>
        <taxon>Bacillati</taxon>
        <taxon>Bacillota</taxon>
        <taxon>Bacilli</taxon>
        <taxon>Bacillales</taxon>
        <taxon>Bacillaceae</taxon>
        <taxon>Saliterribacillus</taxon>
    </lineage>
</organism>
<evidence type="ECO:0000259" key="10">
    <source>
        <dbReference type="Pfam" id="PF05270"/>
    </source>
</evidence>
<dbReference type="CDD" id="cd18618">
    <property type="entry name" value="GH43_Xsa43E-like"/>
    <property type="match status" value="1"/>
</dbReference>
<evidence type="ECO:0000256" key="5">
    <source>
        <dbReference type="ARBA" id="ARBA00023295"/>
    </source>
</evidence>
<keyword evidence="9" id="KW-0812">Transmembrane</keyword>
<evidence type="ECO:0000256" key="3">
    <source>
        <dbReference type="ARBA" id="ARBA00022801"/>
    </source>
</evidence>
<feature type="transmembrane region" description="Helical" evidence="9">
    <location>
        <begin position="510"/>
        <end position="530"/>
    </location>
</feature>
<dbReference type="SUPFAM" id="SSF110221">
    <property type="entry name" value="AbfB domain"/>
    <property type="match status" value="1"/>
</dbReference>
<evidence type="ECO:0000256" key="1">
    <source>
        <dbReference type="ARBA" id="ARBA00009865"/>
    </source>
</evidence>
<comment type="caution">
    <text evidence="11">The sequence shown here is derived from an EMBL/GenBank/DDBJ whole genome shotgun (WGS) entry which is preliminary data.</text>
</comment>
<dbReference type="Pfam" id="PF05270">
    <property type="entry name" value="AbfB"/>
    <property type="match status" value="1"/>
</dbReference>
<keyword evidence="2" id="KW-0624">Polysaccharide degradation</keyword>
<keyword evidence="3 8" id="KW-0378">Hydrolase</keyword>
<dbReference type="Gene3D" id="2.80.10.50">
    <property type="match status" value="1"/>
</dbReference>
<dbReference type="CDD" id="cd23265">
    <property type="entry name" value="beta-trefoil_ABD_ABFB-like"/>
    <property type="match status" value="1"/>
</dbReference>
<evidence type="ECO:0000256" key="7">
    <source>
        <dbReference type="PIRSR" id="PIRSR606710-2"/>
    </source>
</evidence>
<dbReference type="GO" id="GO:0046373">
    <property type="term" value="P:L-arabinose metabolic process"/>
    <property type="evidence" value="ECO:0007669"/>
    <property type="project" value="InterPro"/>
</dbReference>
<name>A0A368Y373_9BACI</name>
<keyword evidence="2" id="KW-0858">Xylan degradation</keyword>